<gene>
    <name evidence="2" type="ordered locus">MHF_0924</name>
</gene>
<reference evidence="2 3" key="1">
    <citation type="journal article" date="2011" name="J. Bacteriol.">
        <title>Complete genome sequences of two hemotropic Mycoplasmas, Mycoplasma haemofelis strain Ohio2 and Mycoplasma suis strain Illinois.</title>
        <authorList>
            <person name="Messick J.B."/>
            <person name="Santos A.P."/>
            <person name="Guimaraes A.M."/>
        </authorList>
    </citation>
    <scope>NUCLEOTIDE SEQUENCE [LARGE SCALE GENOMIC DNA]</scope>
    <source>
        <strain evidence="2 3">Ohio2</strain>
    </source>
</reference>
<proteinExistence type="predicted"/>
<protein>
    <submittedName>
        <fullName evidence="2">Uncharacterized protein</fullName>
    </submittedName>
</protein>
<dbReference type="HOGENOM" id="CLU_1480492_0_0_14"/>
<dbReference type="AlphaFoldDB" id="F6FIY3"/>
<evidence type="ECO:0000313" key="3">
    <source>
        <dbReference type="Proteomes" id="UP000007952"/>
    </source>
</evidence>
<name>F6FIY3_MYCHI</name>
<reference key="2">
    <citation type="submission" date="2011-05" db="EMBL/GenBank/DDBJ databases">
        <title>The Genome of Mycoplasma haemofelis Strain Ohio2, a pathogenic hemoplasma of the cat.</title>
        <authorList>
            <person name="Santos A.P."/>
            <person name="Guimaraes A.M.S."/>
            <person name="SanMiguel P.J."/>
            <person name="Martin S.W."/>
            <person name="Messick J.B."/>
        </authorList>
    </citation>
    <scope>NUCLEOTIDE SEQUENCE</scope>
    <source>
        <strain>Ohio2</strain>
    </source>
</reference>
<dbReference type="KEGG" id="mhf:MHF_0924"/>
<dbReference type="STRING" id="859194.MHF_0924"/>
<feature type="compositionally biased region" description="Basic and acidic residues" evidence="1">
    <location>
        <begin position="53"/>
        <end position="63"/>
    </location>
</feature>
<sequence>MCWRLMAFQKQKALLLTGCYGVPCGGVYLVLSNVLNKGEIAEENSLVTPVKFESEEVKNDEPKGTPAEPIQDVVPEPIPKVESAREQVINTVNTKYLTEDNRKIQGGQFYFNGSHYFRLPQLNEEAKWKEVLKQFQEGEHKGNDKVKTLVNDEAVKAYCLDEIKWTETTVKLDEFSKSTVPSPEYLCIWNYFRHSKPDNDQ</sequence>
<dbReference type="Proteomes" id="UP000007952">
    <property type="component" value="Chromosome"/>
</dbReference>
<evidence type="ECO:0000256" key="1">
    <source>
        <dbReference type="SAM" id="MobiDB-lite"/>
    </source>
</evidence>
<dbReference type="EMBL" id="CP002808">
    <property type="protein sequence ID" value="AEG73181.1"/>
    <property type="molecule type" value="Genomic_DNA"/>
</dbReference>
<evidence type="ECO:0000313" key="2">
    <source>
        <dbReference type="EMBL" id="AEG73181.1"/>
    </source>
</evidence>
<accession>F6FIY3</accession>
<feature type="region of interest" description="Disordered" evidence="1">
    <location>
        <begin position="53"/>
        <end position="72"/>
    </location>
</feature>
<organism evidence="2 3">
    <name type="scientific">Mycoplasma haemofelis (strain Ohio2)</name>
    <dbReference type="NCBI Taxonomy" id="859194"/>
    <lineage>
        <taxon>Bacteria</taxon>
        <taxon>Bacillati</taxon>
        <taxon>Mycoplasmatota</taxon>
        <taxon>Mollicutes</taxon>
        <taxon>Mycoplasmataceae</taxon>
        <taxon>Mycoplasma</taxon>
    </lineage>
</organism>